<keyword evidence="9" id="KW-0472">Membrane</keyword>
<dbReference type="CDD" id="cd16917">
    <property type="entry name" value="HATPase_UhpB-NarQ-NarX-like"/>
    <property type="match status" value="1"/>
</dbReference>
<dbReference type="PANTHER" id="PTHR24421">
    <property type="entry name" value="NITRATE/NITRITE SENSOR PROTEIN NARX-RELATED"/>
    <property type="match status" value="1"/>
</dbReference>
<feature type="transmembrane region" description="Helical" evidence="9">
    <location>
        <begin position="7"/>
        <end position="28"/>
    </location>
</feature>
<dbReference type="Pfam" id="PF02518">
    <property type="entry name" value="HATPase_c"/>
    <property type="match status" value="1"/>
</dbReference>
<organism evidence="12 13">
    <name type="scientific">Fulvivirga sediminis</name>
    <dbReference type="NCBI Taxonomy" id="2803949"/>
    <lineage>
        <taxon>Bacteria</taxon>
        <taxon>Pseudomonadati</taxon>
        <taxon>Bacteroidota</taxon>
        <taxon>Cytophagia</taxon>
        <taxon>Cytophagales</taxon>
        <taxon>Fulvivirgaceae</taxon>
        <taxon>Fulvivirga</taxon>
    </lineage>
</organism>
<keyword evidence="8" id="KW-0175">Coiled coil</keyword>
<keyword evidence="7" id="KW-0902">Two-component regulatory system</keyword>
<protein>
    <recommendedName>
        <fullName evidence="3">histidine kinase</fullName>
        <ecNumber evidence="3">2.7.13.3</ecNumber>
    </recommendedName>
</protein>
<dbReference type="InterPro" id="IPR003594">
    <property type="entry name" value="HATPase_dom"/>
</dbReference>
<dbReference type="InterPro" id="IPR003660">
    <property type="entry name" value="HAMP_dom"/>
</dbReference>
<evidence type="ECO:0000256" key="1">
    <source>
        <dbReference type="ARBA" id="ARBA00000085"/>
    </source>
</evidence>
<keyword evidence="6" id="KW-0418">Kinase</keyword>
<evidence type="ECO:0000256" key="9">
    <source>
        <dbReference type="SAM" id="Phobius"/>
    </source>
</evidence>
<dbReference type="SMART" id="SM00387">
    <property type="entry name" value="HATPase_c"/>
    <property type="match status" value="1"/>
</dbReference>
<evidence type="ECO:0000256" key="7">
    <source>
        <dbReference type="ARBA" id="ARBA00023012"/>
    </source>
</evidence>
<evidence type="ECO:0000259" key="11">
    <source>
        <dbReference type="PROSITE" id="PS50885"/>
    </source>
</evidence>
<dbReference type="CDD" id="cd18774">
    <property type="entry name" value="PDC2_HK_sensor"/>
    <property type="match status" value="1"/>
</dbReference>
<comment type="subcellular location">
    <subcellularLocation>
        <location evidence="2">Membrane</location>
    </subcellularLocation>
</comment>
<evidence type="ECO:0000313" key="13">
    <source>
        <dbReference type="Proteomes" id="UP000659388"/>
    </source>
</evidence>
<evidence type="ECO:0000256" key="2">
    <source>
        <dbReference type="ARBA" id="ARBA00004370"/>
    </source>
</evidence>
<dbReference type="EMBL" id="JAESIY010000011">
    <property type="protein sequence ID" value="MBL3658220.1"/>
    <property type="molecule type" value="Genomic_DNA"/>
</dbReference>
<dbReference type="Pfam" id="PF00672">
    <property type="entry name" value="HAMP"/>
    <property type="match status" value="1"/>
</dbReference>
<feature type="coiled-coil region" evidence="8">
    <location>
        <begin position="338"/>
        <end position="365"/>
    </location>
</feature>
<keyword evidence="4" id="KW-0597">Phosphoprotein</keyword>
<evidence type="ECO:0000256" key="6">
    <source>
        <dbReference type="ARBA" id="ARBA00022777"/>
    </source>
</evidence>
<feature type="transmembrane region" description="Helical" evidence="9">
    <location>
        <begin position="245"/>
        <end position="264"/>
    </location>
</feature>
<dbReference type="InterPro" id="IPR036890">
    <property type="entry name" value="HATPase_C_sf"/>
</dbReference>
<dbReference type="Gene3D" id="1.20.5.1930">
    <property type="match status" value="1"/>
</dbReference>
<comment type="caution">
    <text evidence="12">The sequence shown here is derived from an EMBL/GenBank/DDBJ whole genome shotgun (WGS) entry which is preliminary data.</text>
</comment>
<dbReference type="InterPro" id="IPR050482">
    <property type="entry name" value="Sensor_HK_TwoCompSys"/>
</dbReference>
<comment type="catalytic activity">
    <reaction evidence="1">
        <text>ATP + protein L-histidine = ADP + protein N-phospho-L-histidine.</text>
        <dbReference type="EC" id="2.7.13.3"/>
    </reaction>
</comment>
<dbReference type="InterPro" id="IPR005467">
    <property type="entry name" value="His_kinase_dom"/>
</dbReference>
<reference evidence="12" key="1">
    <citation type="submission" date="2021-01" db="EMBL/GenBank/DDBJ databases">
        <title>Fulvivirga kasyanovii gen. nov., sp nov., a novel member of the phylum Bacteroidetes isolated from seawater in a mussel farm.</title>
        <authorList>
            <person name="Zhao L.-H."/>
            <person name="Wang Z.-J."/>
        </authorList>
    </citation>
    <scope>NUCLEOTIDE SEQUENCE</scope>
    <source>
        <strain evidence="12">2943</strain>
    </source>
</reference>
<dbReference type="SUPFAM" id="SSF158472">
    <property type="entry name" value="HAMP domain-like"/>
    <property type="match status" value="1"/>
</dbReference>
<feature type="domain" description="Histidine kinase" evidence="10">
    <location>
        <begin position="380"/>
        <end position="565"/>
    </location>
</feature>
<keyword evidence="5" id="KW-0808">Transferase</keyword>
<dbReference type="SUPFAM" id="SSF55874">
    <property type="entry name" value="ATPase domain of HSP90 chaperone/DNA topoisomerase II/histidine kinase"/>
    <property type="match status" value="1"/>
</dbReference>
<evidence type="ECO:0000256" key="4">
    <source>
        <dbReference type="ARBA" id="ARBA00022553"/>
    </source>
</evidence>
<dbReference type="AlphaFoldDB" id="A0A937F9L0"/>
<dbReference type="Gene3D" id="3.30.565.10">
    <property type="entry name" value="Histidine kinase-like ATPase, C-terminal domain"/>
    <property type="match status" value="1"/>
</dbReference>
<proteinExistence type="predicted"/>
<dbReference type="EC" id="2.7.13.3" evidence="3"/>
<dbReference type="GO" id="GO:0016020">
    <property type="term" value="C:membrane"/>
    <property type="evidence" value="ECO:0007669"/>
    <property type="project" value="UniProtKB-SubCell"/>
</dbReference>
<sequence>MGIRSKLTLIIIALCMGVVIVLTSIFYFEFDAALKERVFLQLSSVKMLKIVQVRETLARKAQEFSLFIQKKEVKESFQQIEYSKSWPHKVGKYILNDKKPQNEEVLIHDISVQDSSGIITLAYTTKLDSQYVVAIIQIPEIQQVLMERTGLGETGESYIVGGDYRLRTQSRFYPQKKPLLIKAETEGVKKGLAGGEGTAVFEDYRGVEVFSAYEAISAFGLQWVLLSEIDHDEALLPLKVLHTNILYVFIIASIVVFFISFLVARKIVKPVLLMANQLQQMSRGVLEHSGETVSRDDEIGEMFHALGQLVETMERTIIFAKMIGNGNFRVAYKLLSNEDKLGKSLLQMREQLKKYREQEEKLITEKQLSLLRGQEMERSRLAKEIHDGLGPLLTSMRLRIQALYLSSEKEKELLDLLDQTISEVRIMSNRLMPSVLEDFGIGEAIANLIKFLRPMVEASIYYKNALTAPMNISDDISISLYRIVQEALNNAIKHAKASEIRLSITQFDDLITLFITDNGVGFNTDGNHTGHGLQNMAERVALLNGSFEITSNKKGTTIDIEIPLI</sequence>
<dbReference type="GO" id="GO:0046983">
    <property type="term" value="F:protein dimerization activity"/>
    <property type="evidence" value="ECO:0007669"/>
    <property type="project" value="InterPro"/>
</dbReference>
<dbReference type="Pfam" id="PF07730">
    <property type="entry name" value="HisKA_3"/>
    <property type="match status" value="1"/>
</dbReference>
<evidence type="ECO:0000256" key="8">
    <source>
        <dbReference type="SAM" id="Coils"/>
    </source>
</evidence>
<evidence type="ECO:0000259" key="10">
    <source>
        <dbReference type="PROSITE" id="PS50109"/>
    </source>
</evidence>
<accession>A0A937F9L0</accession>
<dbReference type="InterPro" id="IPR011712">
    <property type="entry name" value="Sig_transdc_His_kin_sub3_dim/P"/>
</dbReference>
<dbReference type="SMART" id="SM00304">
    <property type="entry name" value="HAMP"/>
    <property type="match status" value="1"/>
</dbReference>
<dbReference type="PROSITE" id="PS50109">
    <property type="entry name" value="HIS_KIN"/>
    <property type="match status" value="1"/>
</dbReference>
<dbReference type="Proteomes" id="UP000659388">
    <property type="component" value="Unassembled WGS sequence"/>
</dbReference>
<feature type="domain" description="HAMP" evidence="11">
    <location>
        <begin position="265"/>
        <end position="318"/>
    </location>
</feature>
<dbReference type="Gene3D" id="6.10.340.10">
    <property type="match status" value="1"/>
</dbReference>
<keyword evidence="9" id="KW-1133">Transmembrane helix</keyword>
<gene>
    <name evidence="12" type="ORF">JL102_18855</name>
</gene>
<evidence type="ECO:0000313" key="12">
    <source>
        <dbReference type="EMBL" id="MBL3658220.1"/>
    </source>
</evidence>
<keyword evidence="9" id="KW-0812">Transmembrane</keyword>
<dbReference type="RefSeq" id="WP_202246013.1">
    <property type="nucleotide sequence ID" value="NZ_JAESIY010000011.1"/>
</dbReference>
<evidence type="ECO:0000256" key="3">
    <source>
        <dbReference type="ARBA" id="ARBA00012438"/>
    </source>
</evidence>
<dbReference type="PROSITE" id="PS50885">
    <property type="entry name" value="HAMP"/>
    <property type="match status" value="1"/>
</dbReference>
<evidence type="ECO:0000256" key="5">
    <source>
        <dbReference type="ARBA" id="ARBA00022679"/>
    </source>
</evidence>
<dbReference type="GO" id="GO:0000155">
    <property type="term" value="F:phosphorelay sensor kinase activity"/>
    <property type="evidence" value="ECO:0007669"/>
    <property type="project" value="InterPro"/>
</dbReference>
<keyword evidence="13" id="KW-1185">Reference proteome</keyword>
<name>A0A937F9L0_9BACT</name>